<dbReference type="InterPro" id="IPR007527">
    <property type="entry name" value="Znf_SWIM"/>
</dbReference>
<dbReference type="RefSeq" id="WP_345492950.1">
    <property type="nucleotide sequence ID" value="NZ_BAABJM010000001.1"/>
</dbReference>
<organism evidence="4 5">
    <name type="scientific">Nocardia callitridis</name>
    <dbReference type="NCBI Taxonomy" id="648753"/>
    <lineage>
        <taxon>Bacteria</taxon>
        <taxon>Bacillati</taxon>
        <taxon>Actinomycetota</taxon>
        <taxon>Actinomycetes</taxon>
        <taxon>Mycobacteriales</taxon>
        <taxon>Nocardiaceae</taxon>
        <taxon>Nocardia</taxon>
    </lineage>
</organism>
<evidence type="ECO:0000256" key="2">
    <source>
        <dbReference type="SAM" id="MobiDB-lite"/>
    </source>
</evidence>
<feature type="region of interest" description="Disordered" evidence="2">
    <location>
        <begin position="433"/>
        <end position="459"/>
    </location>
</feature>
<keyword evidence="5" id="KW-1185">Reference proteome</keyword>
<feature type="region of interest" description="Disordered" evidence="2">
    <location>
        <begin position="112"/>
        <end position="131"/>
    </location>
</feature>
<keyword evidence="1" id="KW-0862">Zinc</keyword>
<dbReference type="PROSITE" id="PS50966">
    <property type="entry name" value="ZF_SWIM"/>
    <property type="match status" value="1"/>
</dbReference>
<name>A0ABP9JQQ0_9NOCA</name>
<evidence type="ECO:0000256" key="1">
    <source>
        <dbReference type="PROSITE-ProRule" id="PRU00325"/>
    </source>
</evidence>
<evidence type="ECO:0000259" key="3">
    <source>
        <dbReference type="PROSITE" id="PS50966"/>
    </source>
</evidence>
<dbReference type="InterPro" id="IPR043746">
    <property type="entry name" value="DUF5691"/>
</dbReference>
<dbReference type="Pfam" id="PF04434">
    <property type="entry name" value="SWIM"/>
    <property type="match status" value="1"/>
</dbReference>
<feature type="domain" description="SWIM-type" evidence="3">
    <location>
        <begin position="51"/>
        <end position="84"/>
    </location>
</feature>
<dbReference type="Pfam" id="PF18944">
    <property type="entry name" value="DUF5691"/>
    <property type="match status" value="1"/>
</dbReference>
<keyword evidence="1" id="KW-0863">Zinc-finger</keyword>
<evidence type="ECO:0000313" key="4">
    <source>
        <dbReference type="EMBL" id="GAA5041740.1"/>
    </source>
</evidence>
<dbReference type="EMBL" id="BAABJM010000001">
    <property type="protein sequence ID" value="GAA5041740.1"/>
    <property type="molecule type" value="Genomic_DNA"/>
</dbReference>
<reference evidence="5" key="1">
    <citation type="journal article" date="2019" name="Int. J. Syst. Evol. Microbiol.">
        <title>The Global Catalogue of Microorganisms (GCM) 10K type strain sequencing project: providing services to taxonomists for standard genome sequencing and annotation.</title>
        <authorList>
            <consortium name="The Broad Institute Genomics Platform"/>
            <consortium name="The Broad Institute Genome Sequencing Center for Infectious Disease"/>
            <person name="Wu L."/>
            <person name="Ma J."/>
        </authorList>
    </citation>
    <scope>NUCLEOTIDE SEQUENCE [LARGE SCALE GENOMIC DNA]</scope>
    <source>
        <strain evidence="5">JCM 18298</strain>
    </source>
</reference>
<sequence>MTPWSEDQVTALAPDIASVSAARKITSRWRETGQHGSALWGLHQRGGPSPYQTIVDLDGPAYKCSCPSRKFPCKHALSLLLVWSSGQIQQVAETPDFASGWLAGRAQRAAKQSAAPAEQAASRSANPATAQQRRVRVTAGLAELEVWLGDQIRTGLAQVDRSFEAFDAIAARMVDAQAPGIASMLRELPHAVFTRADWPEIVLREYARAHLLIAAHRRVDDVSPAVRASIRAHVGYQVTIEQVRAEPGVRDHWMVLAVRTAEQERLFTRRTWLLGRTSGRWALVLEHSFGSPSFPGETTPPGLLVDAELHFYPGAAPLRAVWGERHGGPEPFTTLPSSPDRPGTLAAAATDHASALGADPWLRSWPVLLTAVVPSVVDNRWYLVESDATALPIAPCSRPWRLLGVSGGHPVTVLAEWTVDGLLPLAAHTSGEMIDIGPESSNDERGSTNSGAAQSPSHSAFSAGLGELAAVALLGTARRTLEDRQLAEPVGAAAGRLSTDPAARLLESAALQDLFSRGGAPTVTATAPKPAIDDQRRTLPRAASARLAGMLTQRSAFLPEWFEAAAPHDYRAPDALCAHLLAHAKKTTAVREPLLRLAGERGAWLAEQHPEWRTMLSHNTARPPDQRPDDVWQFGRPAERREWLAALRRTDPTRARAALAASWRTESGPLKAELLALLGPQLEPADEALAQTALGDRRADVRRTAAGLLSRLPDSAFAHRMRRRAEQWIRVERSRRHTELVVALPDPLDAEAARDGIGDHGVEFTYRWSGAPDRTAILLRQLVAATPLEHWTGLLGAPDRVVLATIDDRFRQPVFDGWMDATLAHRDSVWARALFDAGVPTDLAMLRRRELFGLLPTHDRTAHLLRLDGSWLSEIEALLPAMPHPWPQSLAHHLVSLLAERAKIAAHRPEAYGTTPNAHRSLLTAASQHLPVTTEDAVAAVARRCADPVWERAFDQLAHDLTHRSMMLEELQ</sequence>
<evidence type="ECO:0000313" key="5">
    <source>
        <dbReference type="Proteomes" id="UP001500603"/>
    </source>
</evidence>
<feature type="compositionally biased region" description="Polar residues" evidence="2">
    <location>
        <begin position="447"/>
        <end position="459"/>
    </location>
</feature>
<feature type="compositionally biased region" description="Low complexity" evidence="2">
    <location>
        <begin position="112"/>
        <end position="125"/>
    </location>
</feature>
<proteinExistence type="predicted"/>
<dbReference type="Proteomes" id="UP001500603">
    <property type="component" value="Unassembled WGS sequence"/>
</dbReference>
<keyword evidence="1" id="KW-0479">Metal-binding</keyword>
<comment type="caution">
    <text evidence="4">The sequence shown here is derived from an EMBL/GenBank/DDBJ whole genome shotgun (WGS) entry which is preliminary data.</text>
</comment>
<gene>
    <name evidence="4" type="ORF">GCM10023318_01130</name>
</gene>
<accession>A0ABP9JQQ0</accession>
<protein>
    <recommendedName>
        <fullName evidence="3">SWIM-type domain-containing protein</fullName>
    </recommendedName>
</protein>